<feature type="transmembrane region" description="Helical" evidence="7">
    <location>
        <begin position="176"/>
        <end position="197"/>
    </location>
</feature>
<dbReference type="InterPro" id="IPR000515">
    <property type="entry name" value="MetI-like"/>
</dbReference>
<comment type="caution">
    <text evidence="9">The sequence shown here is derived from an EMBL/GenBank/DDBJ whole genome shotgun (WGS) entry which is preliminary data.</text>
</comment>
<comment type="subcellular location">
    <subcellularLocation>
        <location evidence="1 7">Cell membrane</location>
        <topology evidence="1 7">Multi-pass membrane protein</topology>
    </subcellularLocation>
</comment>
<dbReference type="PROSITE" id="PS50928">
    <property type="entry name" value="ABC_TM1"/>
    <property type="match status" value="1"/>
</dbReference>
<dbReference type="CDD" id="cd06261">
    <property type="entry name" value="TM_PBP2"/>
    <property type="match status" value="1"/>
</dbReference>
<organism evidence="9 10">
    <name type="scientific">Rhizobium laguerreae</name>
    <dbReference type="NCBI Taxonomy" id="1076926"/>
    <lineage>
        <taxon>Bacteria</taxon>
        <taxon>Pseudomonadati</taxon>
        <taxon>Pseudomonadota</taxon>
        <taxon>Alphaproteobacteria</taxon>
        <taxon>Hyphomicrobiales</taxon>
        <taxon>Rhizobiaceae</taxon>
        <taxon>Rhizobium/Agrobacterium group</taxon>
        <taxon>Rhizobium</taxon>
    </lineage>
</organism>
<keyword evidence="6 7" id="KW-0472">Membrane</keyword>
<keyword evidence="5 7" id="KW-1133">Transmembrane helix</keyword>
<feature type="transmembrane region" description="Helical" evidence="7">
    <location>
        <begin position="99"/>
        <end position="122"/>
    </location>
</feature>
<accession>A0A6N9ZQR6</accession>
<dbReference type="SUPFAM" id="SSF161098">
    <property type="entry name" value="MetI-like"/>
    <property type="match status" value="1"/>
</dbReference>
<dbReference type="Gene3D" id="1.10.3720.10">
    <property type="entry name" value="MetI-like"/>
    <property type="match status" value="1"/>
</dbReference>
<evidence type="ECO:0000256" key="2">
    <source>
        <dbReference type="ARBA" id="ARBA00022448"/>
    </source>
</evidence>
<evidence type="ECO:0000256" key="7">
    <source>
        <dbReference type="RuleBase" id="RU363032"/>
    </source>
</evidence>
<dbReference type="InterPro" id="IPR045621">
    <property type="entry name" value="BPD_transp_1_N"/>
</dbReference>
<evidence type="ECO:0000256" key="6">
    <source>
        <dbReference type="ARBA" id="ARBA00023136"/>
    </source>
</evidence>
<feature type="transmembrane region" description="Helical" evidence="7">
    <location>
        <begin position="12"/>
        <end position="31"/>
    </location>
</feature>
<feature type="transmembrane region" description="Helical" evidence="7">
    <location>
        <begin position="134"/>
        <end position="156"/>
    </location>
</feature>
<dbReference type="AlphaFoldDB" id="A0A6N9ZQR6"/>
<protein>
    <submittedName>
        <fullName evidence="9">ABC transporter permease subunit</fullName>
    </submittedName>
</protein>
<keyword evidence="3" id="KW-1003">Cell membrane</keyword>
<dbReference type="EMBL" id="WUEP01000046">
    <property type="protein sequence ID" value="NEH95867.1"/>
    <property type="molecule type" value="Genomic_DNA"/>
</dbReference>
<dbReference type="PANTHER" id="PTHR43163">
    <property type="entry name" value="DIPEPTIDE TRANSPORT SYSTEM PERMEASE PROTEIN DPPB-RELATED"/>
    <property type="match status" value="1"/>
</dbReference>
<feature type="transmembrane region" description="Helical" evidence="7">
    <location>
        <begin position="234"/>
        <end position="261"/>
    </location>
</feature>
<dbReference type="Pfam" id="PF19300">
    <property type="entry name" value="BPD_transp_1_N"/>
    <property type="match status" value="1"/>
</dbReference>
<dbReference type="Proteomes" id="UP000468864">
    <property type="component" value="Unassembled WGS sequence"/>
</dbReference>
<evidence type="ECO:0000259" key="8">
    <source>
        <dbReference type="PROSITE" id="PS50928"/>
    </source>
</evidence>
<evidence type="ECO:0000256" key="5">
    <source>
        <dbReference type="ARBA" id="ARBA00022989"/>
    </source>
</evidence>
<keyword evidence="4 7" id="KW-0812">Transmembrane</keyword>
<evidence type="ECO:0000313" key="10">
    <source>
        <dbReference type="Proteomes" id="UP000468864"/>
    </source>
</evidence>
<dbReference type="PANTHER" id="PTHR43163:SF6">
    <property type="entry name" value="DIPEPTIDE TRANSPORT SYSTEM PERMEASE PROTEIN DPPB-RELATED"/>
    <property type="match status" value="1"/>
</dbReference>
<keyword evidence="2 7" id="KW-0813">Transport</keyword>
<name>A0A6N9ZQR6_9HYPH</name>
<dbReference type="InterPro" id="IPR035906">
    <property type="entry name" value="MetI-like_sf"/>
</dbReference>
<feature type="domain" description="ABC transmembrane type-1" evidence="8">
    <location>
        <begin position="95"/>
        <end position="304"/>
    </location>
</feature>
<evidence type="ECO:0000313" key="9">
    <source>
        <dbReference type="EMBL" id="NEH95867.1"/>
    </source>
</evidence>
<comment type="similarity">
    <text evidence="7">Belongs to the binding-protein-dependent transport system permease family.</text>
</comment>
<evidence type="ECO:0000256" key="4">
    <source>
        <dbReference type="ARBA" id="ARBA00022692"/>
    </source>
</evidence>
<evidence type="ECO:0000256" key="3">
    <source>
        <dbReference type="ARBA" id="ARBA00022475"/>
    </source>
</evidence>
<proteinExistence type="inferred from homology"/>
<evidence type="ECO:0000256" key="1">
    <source>
        <dbReference type="ARBA" id="ARBA00004651"/>
    </source>
</evidence>
<dbReference type="RefSeq" id="WP_163883561.1">
    <property type="nucleotide sequence ID" value="NZ_WUEP01000046.1"/>
</dbReference>
<dbReference type="Pfam" id="PF00528">
    <property type="entry name" value="BPD_transp_1"/>
    <property type="match status" value="1"/>
</dbReference>
<reference evidence="9 10" key="1">
    <citation type="submission" date="2019-12" db="EMBL/GenBank/DDBJ databases">
        <title>Rhizobium genotypes associated with high levels of biological nitrogen fixation by grain legumes in a temperate-maritime cropping system.</title>
        <authorList>
            <person name="Maluk M."/>
            <person name="Francesc Ferrando Molina F."/>
            <person name="Lopez Del Egido L."/>
            <person name="Lafos M."/>
            <person name="Langarica-Fuentes A."/>
            <person name="Gebre Yohannes G."/>
            <person name="Young M.W."/>
            <person name="Martin P."/>
            <person name="Gantlett R."/>
            <person name="Kenicer G."/>
            <person name="Hawes C."/>
            <person name="Begg G.S."/>
            <person name="Quilliam R.S."/>
            <person name="Squire G.R."/>
            <person name="Poole P.S."/>
            <person name="Young P.W."/>
            <person name="Iannetta P.M."/>
            <person name="James E.K."/>
        </authorList>
    </citation>
    <scope>NUCLEOTIDE SEQUENCE [LARGE SCALE GENOMIC DNA]</scope>
    <source>
        <strain evidence="9 10">JHI2449</strain>
    </source>
</reference>
<gene>
    <name evidence="9" type="ORF">GR206_33505</name>
</gene>
<dbReference type="GO" id="GO:0071916">
    <property type="term" value="F:dipeptide transmembrane transporter activity"/>
    <property type="evidence" value="ECO:0007669"/>
    <property type="project" value="TreeGrafter"/>
</dbReference>
<feature type="transmembrane region" description="Helical" evidence="7">
    <location>
        <begin position="281"/>
        <end position="307"/>
    </location>
</feature>
<sequence>MMNFVLTRVLSALPIVPIVSVIVFLLVHAGGSDPSRILAGDTASEEAIAALRHHLALDQPLFRQFAVWFERLLHGDFGSSIFYQRPIIDLVLDRVGATLALAVGVIFLAVAVGVPLGAVTAMSLGSRLDKSLTAIASLGFSLPIFLVAYALVYIFALRLGWLPVQGYISPADSIAGFLRSLILPVMTLGLFYISLFARVTRATVSEILRQDYIKTAAAKGATPGRILSAHALRVAAAPLLTLTGTTFAGLLGGLVVTESLYNIPGLGRLVSEAILKRDFPIIQGLVLITSVFYVSFNLVIDLLCGFFDPRGAR</sequence>
<dbReference type="GO" id="GO:0005886">
    <property type="term" value="C:plasma membrane"/>
    <property type="evidence" value="ECO:0007669"/>
    <property type="project" value="UniProtKB-SubCell"/>
</dbReference>